<dbReference type="KEGG" id="vg:80517496"/>
<name>A0A6N1NQF4_9VIRU</name>
<dbReference type="EMBL" id="MF405918">
    <property type="protein sequence ID" value="QKU34186.1"/>
    <property type="molecule type" value="Genomic_DNA"/>
</dbReference>
<dbReference type="GeneID" id="80517496"/>
<accession>A0A6N1NQF4</accession>
<dbReference type="RefSeq" id="YP_010780805.1">
    <property type="nucleotide sequence ID" value="NC_075038.1"/>
</dbReference>
<reference evidence="1" key="2">
    <citation type="journal article" date="2018" name="Nat. Commun.">
        <title>Tailed giant Tupanvirus possesses the most complete translational apparatus of the known virosphere.</title>
        <authorList>
            <person name="Abrahao J."/>
            <person name="Silva L."/>
            <person name="Silva L.S."/>
            <person name="Khalil J.Y.B."/>
            <person name="Rodrigues R."/>
            <person name="Arantes T."/>
            <person name="Assis F."/>
            <person name="Boratto P."/>
            <person name="Andrade M."/>
            <person name="Kroon E.G."/>
            <person name="Ribeiro B."/>
            <person name="Bergier I."/>
            <person name="Seligmann H."/>
            <person name="Ghigo E."/>
            <person name="Colson P."/>
            <person name="Levasseur A."/>
            <person name="Kroemer G."/>
            <person name="Raoult D."/>
            <person name="La Scola B."/>
        </authorList>
    </citation>
    <scope>NUCLEOTIDE SEQUENCE [LARGE SCALE GENOMIC DNA]</scope>
    <source>
        <strain evidence="1">Deep ocean</strain>
    </source>
</reference>
<evidence type="ECO:0000313" key="1">
    <source>
        <dbReference type="EMBL" id="QKU34186.1"/>
    </source>
</evidence>
<reference evidence="1" key="1">
    <citation type="submission" date="2017-06" db="EMBL/GenBank/DDBJ databases">
        <authorList>
            <person name="Assis F.L."/>
            <person name="Abrahao J.S."/>
            <person name="Silva L."/>
            <person name="Khalil J.B."/>
            <person name="Rodrigues R."/>
            <person name="Silva L.S."/>
            <person name="Boratto P."/>
            <person name="Andrade M."/>
            <person name="Kroon E.G."/>
            <person name="Ribeiro B."/>
            <person name="Bergier I."/>
            <person name="Seligmann H."/>
            <person name="Ghigo E."/>
            <person name="Colson P."/>
            <person name="Levasseur A."/>
            <person name="Raoult D."/>
            <person name="Scola B.L."/>
        </authorList>
    </citation>
    <scope>NUCLEOTIDE SEQUENCE</scope>
    <source>
        <strain evidence="1">Deep ocean</strain>
    </source>
</reference>
<organism evidence="1">
    <name type="scientific">Tupanvirus deep ocean</name>
    <dbReference type="NCBI Taxonomy" id="2126984"/>
    <lineage>
        <taxon>Viruses</taxon>
        <taxon>Varidnaviria</taxon>
        <taxon>Bamfordvirae</taxon>
        <taxon>Nucleocytoviricota</taxon>
        <taxon>Megaviricetes</taxon>
        <taxon>Imitervirales</taxon>
        <taxon>Mimiviridae</taxon>
        <taxon>Megamimivirinae</taxon>
        <taxon>Tupanvirus</taxon>
        <taxon>Tupanvirus altamarinense</taxon>
    </lineage>
</organism>
<sequence length="167" mass="19856">MTTTSPQSFFWNLIWNNDKNKEIIDTWTWKELTADDINISLEVVSALKENTKMEVVNEKYLAADNRTWYGRYMASDSRYRTLSFLKHLLTEIKKQCKLMTENLKEKSNVEESVSEFTKIISKISTFLEAYHYISDIYKDDTLIYSAFETIRQNYADYHRGLLRNLMT</sequence>
<proteinExistence type="predicted"/>
<protein>
    <submittedName>
        <fullName evidence="1">Uncharacterized protein</fullName>
    </submittedName>
</protein>